<proteinExistence type="predicted"/>
<accession>A0ABV7VAX4</accession>
<dbReference type="RefSeq" id="WP_379720159.1">
    <property type="nucleotide sequence ID" value="NZ_JBHRYJ010000001.1"/>
</dbReference>
<dbReference type="SUPFAM" id="SSF53756">
    <property type="entry name" value="UDP-Glycosyltransferase/glycogen phosphorylase"/>
    <property type="match status" value="1"/>
</dbReference>
<organism evidence="2 3">
    <name type="scientific">Ferrovibrio xuzhouensis</name>
    <dbReference type="NCBI Taxonomy" id="1576914"/>
    <lineage>
        <taxon>Bacteria</taxon>
        <taxon>Pseudomonadati</taxon>
        <taxon>Pseudomonadota</taxon>
        <taxon>Alphaproteobacteria</taxon>
        <taxon>Rhodospirillales</taxon>
        <taxon>Rhodospirillaceae</taxon>
        <taxon>Ferrovibrio</taxon>
    </lineage>
</organism>
<gene>
    <name evidence="2" type="ORF">ACFOOQ_00525</name>
</gene>
<name>A0ABV7VAX4_9PROT</name>
<dbReference type="Proteomes" id="UP001595711">
    <property type="component" value="Unassembled WGS sequence"/>
</dbReference>
<dbReference type="PANTHER" id="PTHR21015">
    <property type="entry name" value="UDP-N-ACETYLGLUCOSAMINE--N-ACETYLMURAMYL-(PENTAPEPTIDE) PYROPHOSPHORYL-UNDECAPRENOL N-ACETYLGLUCOSAMINE TRANSFERASE 1"/>
    <property type="match status" value="1"/>
</dbReference>
<feature type="domain" description="Glycosyl transferase family 28 C-terminal" evidence="1">
    <location>
        <begin position="228"/>
        <end position="363"/>
    </location>
</feature>
<evidence type="ECO:0000313" key="2">
    <source>
        <dbReference type="EMBL" id="MFC3674007.1"/>
    </source>
</evidence>
<dbReference type="InterPro" id="IPR007235">
    <property type="entry name" value="Glyco_trans_28_C"/>
</dbReference>
<reference evidence="3" key="1">
    <citation type="journal article" date="2019" name="Int. J. Syst. Evol. Microbiol.">
        <title>The Global Catalogue of Microorganisms (GCM) 10K type strain sequencing project: providing services to taxonomists for standard genome sequencing and annotation.</title>
        <authorList>
            <consortium name="The Broad Institute Genomics Platform"/>
            <consortium name="The Broad Institute Genome Sequencing Center for Infectious Disease"/>
            <person name="Wu L."/>
            <person name="Ma J."/>
        </authorList>
    </citation>
    <scope>NUCLEOTIDE SEQUENCE [LARGE SCALE GENOMIC DNA]</scope>
    <source>
        <strain evidence="3">KCTC 42182</strain>
    </source>
</reference>
<dbReference type="Pfam" id="PF04101">
    <property type="entry name" value="Glyco_tran_28_C"/>
    <property type="match status" value="1"/>
</dbReference>
<dbReference type="PANTHER" id="PTHR21015:SF28">
    <property type="entry name" value="SLL1722 PROTEIN"/>
    <property type="match status" value="1"/>
</dbReference>
<protein>
    <submittedName>
        <fullName evidence="2">Glycosyltransferase family protein</fullName>
    </submittedName>
</protein>
<comment type="caution">
    <text evidence="2">The sequence shown here is derived from an EMBL/GenBank/DDBJ whole genome shotgun (WGS) entry which is preliminary data.</text>
</comment>
<sequence length="385" mass="42491">MSRSPRVMIYVQHLLGVGHLHRVAAIARAAHRGGCETLLVSGGMPDPTLHGLEGVRFVQLPPTRAKDASFRILLDENGDPITDAWRAMRILRLTTLFDDFAPDAVLTELFPFGRRPMRFELLPLLERMRSLSPRPRAFSSVRDILVDRTKPERDLDTIAWLQKFYDGAFVHGDDRLVPFEKTFPLAERIAGQLHYTGYIVEQHAIPETADGAGEVLVSAGGGAVGMPLFRCAVAARPLSAARELPWRILVSRQEDPAEVAELQQLAGPGVIVEPVRPDFPGMLRRCRLSISKAGYNTVMETLASRAQAVVVPFAGGEETEQALRANLLAERGLLRTVRESGLTPEALARAIDEALVMPKAPEAAIRLDGADETIRLIRRFLAERP</sequence>
<dbReference type="EMBL" id="JBHRYJ010000001">
    <property type="protein sequence ID" value="MFC3674007.1"/>
    <property type="molecule type" value="Genomic_DNA"/>
</dbReference>
<keyword evidence="3" id="KW-1185">Reference proteome</keyword>
<dbReference type="Gene3D" id="3.40.50.2000">
    <property type="entry name" value="Glycogen Phosphorylase B"/>
    <property type="match status" value="1"/>
</dbReference>
<evidence type="ECO:0000259" key="1">
    <source>
        <dbReference type="Pfam" id="PF04101"/>
    </source>
</evidence>
<evidence type="ECO:0000313" key="3">
    <source>
        <dbReference type="Proteomes" id="UP001595711"/>
    </source>
</evidence>